<dbReference type="PANTHER" id="PTHR30168">
    <property type="entry name" value="PUTATIVE MEMBRANE PROTEIN YPFJ"/>
    <property type="match status" value="1"/>
</dbReference>
<evidence type="ECO:0000256" key="4">
    <source>
        <dbReference type="ARBA" id="ARBA00023136"/>
    </source>
</evidence>
<organism evidence="6 7">
    <name type="scientific">Capnocytophaga bilenii</name>
    <dbReference type="NCBI Taxonomy" id="2819369"/>
    <lineage>
        <taxon>Bacteria</taxon>
        <taxon>Pseudomonadati</taxon>
        <taxon>Bacteroidota</taxon>
        <taxon>Flavobacteriia</taxon>
        <taxon>Flavobacteriales</taxon>
        <taxon>Flavobacteriaceae</taxon>
        <taxon>Capnocytophaga</taxon>
    </lineage>
</organism>
<proteinExistence type="predicted"/>
<dbReference type="EMBL" id="JAGDYP010000015">
    <property type="protein sequence ID" value="MBO1885164.1"/>
    <property type="molecule type" value="Genomic_DNA"/>
</dbReference>
<sequence>MKWEGRRQSNNVEDRRGLRGGGGKLIAGGGIIGVIVLLLQLFGGETGQQVASVVNQVAGGAQQGGAPTEQVELTPEQKKIGDFTATVLADTEDVWQKIFSENGLGTYEDPKLVLFTSQVNTGCGTASSAVGPFYCPADHKLYMDMDFFEELKTRFGAKGGDFAIAYVMAHEVGHHVQTLLGTSAEVRRKEQGLSKAAANKWSVAQELQADFYAGVWTHHNKKYLDADDIDEALSAAHAVGDDAIQKRMQGHVVPDSFTHGTSEQRKYWFMKGYNTGDIREGNINTIYEQTARR</sequence>
<name>A0ABS3Q0N8_9FLAO</name>
<dbReference type="PANTHER" id="PTHR30168:SF0">
    <property type="entry name" value="INNER MEMBRANE PROTEIN"/>
    <property type="match status" value="1"/>
</dbReference>
<keyword evidence="4 5" id="KW-0472">Membrane</keyword>
<dbReference type="InterPro" id="IPR007343">
    <property type="entry name" value="Uncharacterised_pept_Zn_put"/>
</dbReference>
<accession>A0ABS3Q0N8</accession>
<keyword evidence="3 5" id="KW-1133">Transmembrane helix</keyword>
<comment type="caution">
    <text evidence="6">The sequence shown here is derived from an EMBL/GenBank/DDBJ whole genome shotgun (WGS) entry which is preliminary data.</text>
</comment>
<evidence type="ECO:0000256" key="5">
    <source>
        <dbReference type="SAM" id="Phobius"/>
    </source>
</evidence>
<dbReference type="Pfam" id="PF04228">
    <property type="entry name" value="Zn_peptidase"/>
    <property type="match status" value="1"/>
</dbReference>
<evidence type="ECO:0000256" key="3">
    <source>
        <dbReference type="ARBA" id="ARBA00022989"/>
    </source>
</evidence>
<evidence type="ECO:0000256" key="1">
    <source>
        <dbReference type="ARBA" id="ARBA00004167"/>
    </source>
</evidence>
<keyword evidence="7" id="KW-1185">Reference proteome</keyword>
<evidence type="ECO:0000313" key="6">
    <source>
        <dbReference type="EMBL" id="MBO1885164.1"/>
    </source>
</evidence>
<evidence type="ECO:0000256" key="2">
    <source>
        <dbReference type="ARBA" id="ARBA00022692"/>
    </source>
</evidence>
<comment type="subcellular location">
    <subcellularLocation>
        <location evidence="1">Membrane</location>
        <topology evidence="1">Single-pass membrane protein</topology>
    </subcellularLocation>
</comment>
<reference evidence="6 7" key="1">
    <citation type="submission" date="2021-03" db="EMBL/GenBank/DDBJ databases">
        <title>Isolation and description of Capnocytophaga bilenii sp. nov., a novel Capnocytophaga species, isolated from a gingivitis subject.</title>
        <authorList>
            <person name="Antezack A."/>
            <person name="Monnet-Corti V."/>
            <person name="La Scola B."/>
        </authorList>
    </citation>
    <scope>NUCLEOTIDE SEQUENCE [LARGE SCALE GENOMIC DNA]</scope>
    <source>
        <strain evidence="6 7">Marseille-Q4570</strain>
    </source>
</reference>
<feature type="transmembrane region" description="Helical" evidence="5">
    <location>
        <begin position="21"/>
        <end position="42"/>
    </location>
</feature>
<protein>
    <submittedName>
        <fullName evidence="6">Neutral zinc metallopeptidase</fullName>
    </submittedName>
</protein>
<evidence type="ECO:0000313" key="7">
    <source>
        <dbReference type="Proteomes" id="UP000681610"/>
    </source>
</evidence>
<dbReference type="Proteomes" id="UP000681610">
    <property type="component" value="Unassembled WGS sequence"/>
</dbReference>
<gene>
    <name evidence="6" type="ORF">J4N46_12260</name>
</gene>
<keyword evidence="2 5" id="KW-0812">Transmembrane</keyword>
<dbReference type="RefSeq" id="WP_009751343.1">
    <property type="nucleotide sequence ID" value="NZ_JAGDYP010000015.1"/>
</dbReference>